<dbReference type="Pfam" id="PF10477">
    <property type="entry name" value="EIF4E-T"/>
    <property type="match status" value="1"/>
</dbReference>
<feature type="compositionally biased region" description="Polar residues" evidence="3">
    <location>
        <begin position="72"/>
        <end position="84"/>
    </location>
</feature>
<accession>A0A922M470</accession>
<organism evidence="4 5">
    <name type="scientific">Spodoptera exigua</name>
    <name type="common">Beet armyworm</name>
    <name type="synonym">Noctua fulgens</name>
    <dbReference type="NCBI Taxonomy" id="7107"/>
    <lineage>
        <taxon>Eukaryota</taxon>
        <taxon>Metazoa</taxon>
        <taxon>Ecdysozoa</taxon>
        <taxon>Arthropoda</taxon>
        <taxon>Hexapoda</taxon>
        <taxon>Insecta</taxon>
        <taxon>Pterygota</taxon>
        <taxon>Neoptera</taxon>
        <taxon>Endopterygota</taxon>
        <taxon>Lepidoptera</taxon>
        <taxon>Glossata</taxon>
        <taxon>Ditrysia</taxon>
        <taxon>Noctuoidea</taxon>
        <taxon>Noctuidae</taxon>
        <taxon>Amphipyrinae</taxon>
        <taxon>Spodoptera</taxon>
    </lineage>
</organism>
<evidence type="ECO:0000256" key="1">
    <source>
        <dbReference type="ARBA" id="ARBA00004496"/>
    </source>
</evidence>
<comment type="caution">
    <text evidence="4">The sequence shown here is derived from an EMBL/GenBank/DDBJ whole genome shotgun (WGS) entry which is preliminary data.</text>
</comment>
<dbReference type="InterPro" id="IPR018862">
    <property type="entry name" value="eIF4E-T"/>
</dbReference>
<reference evidence="4" key="1">
    <citation type="journal article" date="2021" name="G3 (Bethesda)">
        <title>Genome and transcriptome analysis of the beet armyworm Spodoptera exigua reveals targets for pest control. .</title>
        <authorList>
            <person name="Simon S."/>
            <person name="Breeschoten T."/>
            <person name="Jansen H.J."/>
            <person name="Dirks R.P."/>
            <person name="Schranz M.E."/>
            <person name="Ros V.I.D."/>
        </authorList>
    </citation>
    <scope>NUCLEOTIDE SEQUENCE</scope>
    <source>
        <strain evidence="4">TB_SE_WUR_2020</strain>
    </source>
</reference>
<name>A0A922M470_SPOEX</name>
<protein>
    <submittedName>
        <fullName evidence="4">Uncharacterized protein</fullName>
    </submittedName>
</protein>
<evidence type="ECO:0000256" key="3">
    <source>
        <dbReference type="SAM" id="MobiDB-lite"/>
    </source>
</evidence>
<feature type="region of interest" description="Disordered" evidence="3">
    <location>
        <begin position="62"/>
        <end position="130"/>
    </location>
</feature>
<feature type="compositionally biased region" description="Polar residues" evidence="3">
    <location>
        <begin position="97"/>
        <end position="107"/>
    </location>
</feature>
<dbReference type="GO" id="GO:0005634">
    <property type="term" value="C:nucleus"/>
    <property type="evidence" value="ECO:0007669"/>
    <property type="project" value="TreeGrafter"/>
</dbReference>
<proteinExistence type="predicted"/>
<dbReference type="Proteomes" id="UP000814243">
    <property type="component" value="Unassembled WGS sequence"/>
</dbReference>
<evidence type="ECO:0000256" key="2">
    <source>
        <dbReference type="ARBA" id="ARBA00022490"/>
    </source>
</evidence>
<evidence type="ECO:0000313" key="5">
    <source>
        <dbReference type="Proteomes" id="UP000814243"/>
    </source>
</evidence>
<keyword evidence="2" id="KW-0963">Cytoplasm</keyword>
<comment type="subcellular location">
    <subcellularLocation>
        <location evidence="1">Cytoplasm</location>
    </subcellularLocation>
</comment>
<dbReference type="PANTHER" id="PTHR12269:SF1">
    <property type="entry name" value="EUKARYOTIC TRANSLATION INITIATION FACTOR 4E TRANSPORTER"/>
    <property type="match status" value="1"/>
</dbReference>
<dbReference type="GO" id="GO:0036464">
    <property type="term" value="C:cytoplasmic ribonucleoprotein granule"/>
    <property type="evidence" value="ECO:0007669"/>
    <property type="project" value="UniProtKB-ARBA"/>
</dbReference>
<dbReference type="EMBL" id="JACEFF010000852">
    <property type="protein sequence ID" value="KAH9629818.1"/>
    <property type="molecule type" value="Genomic_DNA"/>
</dbReference>
<dbReference type="GO" id="GO:0003729">
    <property type="term" value="F:mRNA binding"/>
    <property type="evidence" value="ECO:0007669"/>
    <property type="project" value="TreeGrafter"/>
</dbReference>
<gene>
    <name evidence="4" type="ORF">HF086_009945</name>
</gene>
<sequence>MVTKVMCIYHVCLNVCSTKLMNELFLAGVPARIPSPRELAAHTQSIMQNALIKKKLEEQRENYRRRQEMQQPKQSTPISFTPTSVLRKMTAEKESDTPSPKQQQWTQPPKVPQGRPIVKGNQSGNAPAIGYATPNDYQQHYMNQQQQMIGSVRPFPHPPQRQQVPNSYNNMNNMARGMAGGTSLHKLLIQSHQRSLNGNFGDLGGGGGTGGGDNQLARWFSPELLARASAGKLPSVHVPNALCLEDLERHHHAPPVHN</sequence>
<dbReference type="AlphaFoldDB" id="A0A922M470"/>
<dbReference type="PANTHER" id="PTHR12269">
    <property type="entry name" value="EUKARYOTIC TRANSLATION INITIATION FACTOR 4E TRANSPORTER"/>
    <property type="match status" value="1"/>
</dbReference>
<evidence type="ECO:0000313" key="4">
    <source>
        <dbReference type="EMBL" id="KAH9629818.1"/>
    </source>
</evidence>
<dbReference type="GO" id="GO:0017148">
    <property type="term" value="P:negative regulation of translation"/>
    <property type="evidence" value="ECO:0007669"/>
    <property type="project" value="TreeGrafter"/>
</dbReference>